<dbReference type="RefSeq" id="WP_170126140.1">
    <property type="nucleotide sequence ID" value="NZ_BAABQN010000001.1"/>
</dbReference>
<evidence type="ECO:0000256" key="1">
    <source>
        <dbReference type="SAM" id="Phobius"/>
    </source>
</evidence>
<dbReference type="Proteomes" id="UP000252254">
    <property type="component" value="Unassembled WGS sequence"/>
</dbReference>
<comment type="caution">
    <text evidence="2">The sequence shown here is derived from an EMBL/GenBank/DDBJ whole genome shotgun (WGS) entry which is preliminary data.</text>
</comment>
<dbReference type="AlphaFoldDB" id="A0A366EGJ6"/>
<protein>
    <submittedName>
        <fullName evidence="2">Uncharacterized protein</fullName>
    </submittedName>
</protein>
<accession>A0A366EGJ6</accession>
<keyword evidence="1" id="KW-0472">Membrane</keyword>
<name>A0A366EGJ6_9BACI</name>
<sequence length="51" mass="6208">MEKYIFAMHIFYFVIMAAAGAWYFYLLSRKFRGVYRYEYVIAIFMGLIADF</sequence>
<keyword evidence="3" id="KW-1185">Reference proteome</keyword>
<gene>
    <name evidence="2" type="ORF">DES48_101190</name>
</gene>
<feature type="transmembrane region" description="Helical" evidence="1">
    <location>
        <begin position="6"/>
        <end position="26"/>
    </location>
</feature>
<proteinExistence type="predicted"/>
<organism evidence="2 3">
    <name type="scientific">Paraliobacillus ryukyuensis</name>
    <dbReference type="NCBI Taxonomy" id="200904"/>
    <lineage>
        <taxon>Bacteria</taxon>
        <taxon>Bacillati</taxon>
        <taxon>Bacillota</taxon>
        <taxon>Bacilli</taxon>
        <taxon>Bacillales</taxon>
        <taxon>Bacillaceae</taxon>
        <taxon>Paraliobacillus</taxon>
    </lineage>
</organism>
<evidence type="ECO:0000313" key="3">
    <source>
        <dbReference type="Proteomes" id="UP000252254"/>
    </source>
</evidence>
<reference evidence="2 3" key="1">
    <citation type="submission" date="2018-06" db="EMBL/GenBank/DDBJ databases">
        <title>Genomic Encyclopedia of Type Strains, Phase IV (KMG-IV): sequencing the most valuable type-strain genomes for metagenomic binning, comparative biology and taxonomic classification.</title>
        <authorList>
            <person name="Goeker M."/>
        </authorList>
    </citation>
    <scope>NUCLEOTIDE SEQUENCE [LARGE SCALE GENOMIC DNA]</scope>
    <source>
        <strain evidence="2 3">DSM 15140</strain>
    </source>
</reference>
<evidence type="ECO:0000313" key="2">
    <source>
        <dbReference type="EMBL" id="RBP01453.1"/>
    </source>
</evidence>
<keyword evidence="1" id="KW-0812">Transmembrane</keyword>
<keyword evidence="1" id="KW-1133">Transmembrane helix</keyword>
<dbReference type="EMBL" id="QNRI01000001">
    <property type="protein sequence ID" value="RBP01453.1"/>
    <property type="molecule type" value="Genomic_DNA"/>
</dbReference>